<evidence type="ECO:0000313" key="1">
    <source>
        <dbReference type="EMBL" id="CAB4032631.1"/>
    </source>
</evidence>
<dbReference type="AlphaFoldDB" id="A0A6S7JNV8"/>
<reference evidence="1" key="1">
    <citation type="submission" date="2020-04" db="EMBL/GenBank/DDBJ databases">
        <authorList>
            <person name="Alioto T."/>
            <person name="Alioto T."/>
            <person name="Gomez Garrido J."/>
        </authorList>
    </citation>
    <scope>NUCLEOTIDE SEQUENCE</scope>
    <source>
        <strain evidence="1">A484AB</strain>
    </source>
</reference>
<organism evidence="1 2">
    <name type="scientific">Paramuricea clavata</name>
    <name type="common">Red gorgonian</name>
    <name type="synonym">Violescent sea-whip</name>
    <dbReference type="NCBI Taxonomy" id="317549"/>
    <lineage>
        <taxon>Eukaryota</taxon>
        <taxon>Metazoa</taxon>
        <taxon>Cnidaria</taxon>
        <taxon>Anthozoa</taxon>
        <taxon>Octocorallia</taxon>
        <taxon>Malacalcyonacea</taxon>
        <taxon>Plexauridae</taxon>
        <taxon>Paramuricea</taxon>
    </lineage>
</organism>
<accession>A0A6S7JNV8</accession>
<protein>
    <submittedName>
        <fullName evidence="1">Uncharacterized protein</fullName>
    </submittedName>
</protein>
<name>A0A6S7JNV8_PARCT</name>
<comment type="caution">
    <text evidence="1">The sequence shown here is derived from an EMBL/GenBank/DDBJ whole genome shotgun (WGS) entry which is preliminary data.</text>
</comment>
<evidence type="ECO:0000313" key="2">
    <source>
        <dbReference type="Proteomes" id="UP001152795"/>
    </source>
</evidence>
<feature type="non-terminal residue" evidence="1">
    <location>
        <position position="1"/>
    </location>
</feature>
<dbReference type="EMBL" id="CACRXK020018564">
    <property type="protein sequence ID" value="CAB4032631.1"/>
    <property type="molecule type" value="Genomic_DNA"/>
</dbReference>
<keyword evidence="2" id="KW-1185">Reference proteome</keyword>
<sequence>MIEVRNLCNYVPHGREAVKLKPRVSNVEQRDGILSTHYNVEKSSNKPEYWHLTRCENNGVEDE</sequence>
<gene>
    <name evidence="1" type="ORF">PACLA_8A044886</name>
</gene>
<dbReference type="Proteomes" id="UP001152795">
    <property type="component" value="Unassembled WGS sequence"/>
</dbReference>
<proteinExistence type="predicted"/>